<evidence type="ECO:0000313" key="1">
    <source>
        <dbReference type="EMBL" id="RCN55785.1"/>
    </source>
</evidence>
<proteinExistence type="predicted"/>
<comment type="caution">
    <text evidence="1">The sequence shown here is derived from an EMBL/GenBank/DDBJ whole genome shotgun (WGS) entry which is preliminary data.</text>
</comment>
<evidence type="ECO:0000313" key="2">
    <source>
        <dbReference type="Proteomes" id="UP000253250"/>
    </source>
</evidence>
<dbReference type="STRING" id="163359.A9R16_05875"/>
<gene>
    <name evidence="1" type="ORF">C4900_07650</name>
</gene>
<accession>A0A1C2FX90</accession>
<sequence>MKTEDVRALLRKRFAPPEWALMEELAPRTGGGTGYADAVAMNLWQSRGHVVYGMEIKVSRSDWLRELKKPAKAESVFRYCDGWYVVVLPGVIQDGELPATWGMLEAHGGRLIEKVKAHKLDPLPPDRLFVASLMRRGWEQIDRVAEAKQRQAIAEASEKIQERINSEVQRRARRFEELQAAVKKWEDATGLRFDVYAGPSIKVIRLAQQLEEMRYRNVNDLVDSGPFGFLGALADNLQKASQIVRGALSECGVAGDTTSESEAISRADEDVGSALSNARMLPCPQGRRARE</sequence>
<organism evidence="1 2">
    <name type="scientific">Acidiferrobacter thiooxydans</name>
    <dbReference type="NCBI Taxonomy" id="163359"/>
    <lineage>
        <taxon>Bacteria</taxon>
        <taxon>Pseudomonadati</taxon>
        <taxon>Pseudomonadota</taxon>
        <taxon>Gammaproteobacteria</taxon>
        <taxon>Acidiferrobacterales</taxon>
        <taxon>Acidiferrobacteraceae</taxon>
        <taxon>Acidiferrobacter</taxon>
    </lineage>
</organism>
<dbReference type="AlphaFoldDB" id="A0A1C2FX90"/>
<protein>
    <submittedName>
        <fullName evidence="1">Uncharacterized protein</fullName>
    </submittedName>
</protein>
<reference evidence="1 2" key="1">
    <citation type="submission" date="2018-02" db="EMBL/GenBank/DDBJ databases">
        <title>Insights into the biology of acidophilic members of the Acidiferrobacteraceae family derived from comparative genomic analyses.</title>
        <authorList>
            <person name="Issotta F."/>
            <person name="Thyssen C."/>
            <person name="Mena C."/>
            <person name="Moya A."/>
            <person name="Bellenberg S."/>
            <person name="Sproer C."/>
            <person name="Covarrubias P.C."/>
            <person name="Sand W."/>
            <person name="Quatrini R."/>
            <person name="Vera M."/>
        </authorList>
    </citation>
    <scope>NUCLEOTIDE SEQUENCE [LARGE SCALE GENOMIC DNA]</scope>
    <source>
        <strain evidence="2">m-1</strain>
    </source>
</reference>
<dbReference type="EMBL" id="PSYR01000002">
    <property type="protein sequence ID" value="RCN55785.1"/>
    <property type="molecule type" value="Genomic_DNA"/>
</dbReference>
<dbReference type="Proteomes" id="UP000253250">
    <property type="component" value="Unassembled WGS sequence"/>
</dbReference>
<keyword evidence="2" id="KW-1185">Reference proteome</keyword>
<name>A0A1C2FX90_9GAMM</name>